<dbReference type="Proteomes" id="UP000474967">
    <property type="component" value="Unassembled WGS sequence"/>
</dbReference>
<dbReference type="AlphaFoldDB" id="A0A6L9Y402"/>
<dbReference type="InterPro" id="IPR036116">
    <property type="entry name" value="FN3_sf"/>
</dbReference>
<evidence type="ECO:0000313" key="5">
    <source>
        <dbReference type="Proteomes" id="UP000474967"/>
    </source>
</evidence>
<keyword evidence="2" id="KW-1133">Transmembrane helix</keyword>
<organism evidence="4 5">
    <name type="scientific">Leifsonia tongyongensis</name>
    <dbReference type="NCBI Taxonomy" id="1268043"/>
    <lineage>
        <taxon>Bacteria</taxon>
        <taxon>Bacillati</taxon>
        <taxon>Actinomycetota</taxon>
        <taxon>Actinomycetes</taxon>
        <taxon>Micrococcales</taxon>
        <taxon>Microbacteriaceae</taxon>
        <taxon>Leifsonia</taxon>
    </lineage>
</organism>
<dbReference type="SUPFAM" id="SSF49265">
    <property type="entry name" value="Fibronectin type III"/>
    <property type="match status" value="1"/>
</dbReference>
<gene>
    <name evidence="4" type="ORF">G3T36_18820</name>
</gene>
<protein>
    <recommendedName>
        <fullName evidence="6">Fibronectin type-III domain-containing protein</fullName>
    </recommendedName>
</protein>
<accession>A0A6L9Y402</accession>
<dbReference type="EMBL" id="JAAGWY010000005">
    <property type="protein sequence ID" value="NEN07914.1"/>
    <property type="molecule type" value="Genomic_DNA"/>
</dbReference>
<reference evidence="4 5" key="1">
    <citation type="journal article" date="2014" name="J. Microbiol.">
        <title>Diaminobutyricibacter tongyongensis gen. nov., sp. nov. and Homoserinibacter gongjuensis gen. nov., sp. nov. belong to the family Microbacteriaceae.</title>
        <authorList>
            <person name="Kim S.J."/>
            <person name="Ahn J.H."/>
            <person name="Weon H.Y."/>
            <person name="Hamada M."/>
            <person name="Suzuki K."/>
            <person name="Kwon S.W."/>
        </authorList>
    </citation>
    <scope>NUCLEOTIDE SEQUENCE [LARGE SCALE GENOMIC DNA]</scope>
    <source>
        <strain evidence="4 5">NBRC 108724</strain>
    </source>
</reference>
<feature type="signal peptide" evidence="3">
    <location>
        <begin position="1"/>
        <end position="32"/>
    </location>
</feature>
<evidence type="ECO:0000256" key="1">
    <source>
        <dbReference type="SAM" id="MobiDB-lite"/>
    </source>
</evidence>
<evidence type="ECO:0000313" key="4">
    <source>
        <dbReference type="EMBL" id="NEN07914.1"/>
    </source>
</evidence>
<evidence type="ECO:0008006" key="6">
    <source>
        <dbReference type="Google" id="ProtNLM"/>
    </source>
</evidence>
<keyword evidence="5" id="KW-1185">Reference proteome</keyword>
<name>A0A6L9Y402_9MICO</name>
<keyword evidence="2" id="KW-0472">Membrane</keyword>
<feature type="chain" id="PRO_5027108279" description="Fibronectin type-III domain-containing protein" evidence="3">
    <location>
        <begin position="33"/>
        <end position="275"/>
    </location>
</feature>
<evidence type="ECO:0000256" key="3">
    <source>
        <dbReference type="SAM" id="SignalP"/>
    </source>
</evidence>
<comment type="caution">
    <text evidence="4">The sequence shown here is derived from an EMBL/GenBank/DDBJ whole genome shotgun (WGS) entry which is preliminary data.</text>
</comment>
<sequence length="275" mass="27883">MSRLFSRVLLTAGLIALGIGGVTSAGALPAQADPNSDTSVDGLLATSRSVSVAEGSEAKEMECAAPLENFEVYDLTETGFKLRWTLPDNHPEYTNYILDGLGAYVLPVGDFPFTEAIGLDIKPGTHYAVGVSYICSDGSMAGTPMLRFVTPGVAPAPEFDFGPEAAATMNSSSGAGSEAAANATGNSSGSAPVEGSENVTTNAAAESSAGSGAIAAAEATLDESTRNNAAQVQTKALANTGQAAGGLELVGVGLISTGLIALLARLAYQFRQRRA</sequence>
<feature type="compositionally biased region" description="Low complexity" evidence="1">
    <location>
        <begin position="170"/>
        <end position="191"/>
    </location>
</feature>
<evidence type="ECO:0000256" key="2">
    <source>
        <dbReference type="SAM" id="Phobius"/>
    </source>
</evidence>
<keyword evidence="2" id="KW-0812">Transmembrane</keyword>
<feature type="region of interest" description="Disordered" evidence="1">
    <location>
        <begin position="164"/>
        <end position="207"/>
    </location>
</feature>
<feature type="transmembrane region" description="Helical" evidence="2">
    <location>
        <begin position="249"/>
        <end position="268"/>
    </location>
</feature>
<keyword evidence="3" id="KW-0732">Signal</keyword>
<dbReference type="RefSeq" id="WP_163291391.1">
    <property type="nucleotide sequence ID" value="NZ_JAAGWY010000005.1"/>
</dbReference>
<proteinExistence type="predicted"/>